<proteinExistence type="predicted"/>
<name>A0A369P475_9ACTN</name>
<dbReference type="Pfam" id="PF00196">
    <property type="entry name" value="GerE"/>
    <property type="match status" value="1"/>
</dbReference>
<dbReference type="InterPro" id="IPR016032">
    <property type="entry name" value="Sig_transdc_resp-reg_C-effctor"/>
</dbReference>
<dbReference type="GO" id="GO:0003677">
    <property type="term" value="F:DNA binding"/>
    <property type="evidence" value="ECO:0007669"/>
    <property type="project" value="InterPro"/>
</dbReference>
<evidence type="ECO:0000313" key="3">
    <source>
        <dbReference type="Proteomes" id="UP000253805"/>
    </source>
</evidence>
<organism evidence="2 3">
    <name type="scientific">Adlercreutzia equolifaciens subsp. celatus</name>
    <dbReference type="NCBI Taxonomy" id="394340"/>
    <lineage>
        <taxon>Bacteria</taxon>
        <taxon>Bacillati</taxon>
        <taxon>Actinomycetota</taxon>
        <taxon>Coriobacteriia</taxon>
        <taxon>Eggerthellales</taxon>
        <taxon>Eggerthellaceae</taxon>
        <taxon>Adlercreutzia</taxon>
    </lineage>
</organism>
<dbReference type="Proteomes" id="UP000253805">
    <property type="component" value="Unassembled WGS sequence"/>
</dbReference>
<dbReference type="InterPro" id="IPR036388">
    <property type="entry name" value="WH-like_DNA-bd_sf"/>
</dbReference>
<comment type="caution">
    <text evidence="2">The sequence shown here is derived from an EMBL/GenBank/DDBJ whole genome shotgun (WGS) entry which is preliminary data.</text>
</comment>
<dbReference type="SUPFAM" id="SSF46894">
    <property type="entry name" value="C-terminal effector domain of the bipartite response regulators"/>
    <property type="match status" value="1"/>
</dbReference>
<protein>
    <recommendedName>
        <fullName evidence="1">HTH luxR-type domain-containing protein</fullName>
    </recommendedName>
</protein>
<dbReference type="Gene3D" id="1.10.10.10">
    <property type="entry name" value="Winged helix-like DNA-binding domain superfamily/Winged helix DNA-binding domain"/>
    <property type="match status" value="1"/>
</dbReference>
<sequence>MVTILIGDACLTFFLLLICDFVGERNRAALTIAPSTVKVYVHRLLQKTECENRQALIQDFWKSA</sequence>
<dbReference type="EMBL" id="PPUT01000005">
    <property type="protein sequence ID" value="RDC45969.1"/>
    <property type="molecule type" value="Genomic_DNA"/>
</dbReference>
<evidence type="ECO:0000313" key="2">
    <source>
        <dbReference type="EMBL" id="RDC45969.1"/>
    </source>
</evidence>
<dbReference type="GO" id="GO:0006355">
    <property type="term" value="P:regulation of DNA-templated transcription"/>
    <property type="evidence" value="ECO:0007669"/>
    <property type="project" value="InterPro"/>
</dbReference>
<accession>A0A369P475</accession>
<gene>
    <name evidence="2" type="ORF">C1850_02925</name>
</gene>
<feature type="domain" description="HTH luxR-type" evidence="1">
    <location>
        <begin position="29"/>
        <end position="58"/>
    </location>
</feature>
<evidence type="ECO:0000259" key="1">
    <source>
        <dbReference type="Pfam" id="PF00196"/>
    </source>
</evidence>
<dbReference type="InterPro" id="IPR000792">
    <property type="entry name" value="Tscrpt_reg_LuxR_C"/>
</dbReference>
<dbReference type="AlphaFoldDB" id="A0A369P475"/>
<reference evidence="2 3" key="1">
    <citation type="journal article" date="2018" name="Elife">
        <title>Discovery and characterization of a prevalent human gut bacterial enzyme sufficient for the inactivation of a family of plant toxins.</title>
        <authorList>
            <person name="Koppel N."/>
            <person name="Bisanz J.E."/>
            <person name="Pandelia M.E."/>
            <person name="Turnbaugh P.J."/>
            <person name="Balskus E.P."/>
        </authorList>
    </citation>
    <scope>NUCLEOTIDE SEQUENCE [LARGE SCALE GENOMIC DNA]</scope>
    <source>
        <strain evidence="2 3">OB21 GAM 11</strain>
    </source>
</reference>